<accession>A0ABS3HP61</accession>
<keyword evidence="3 5" id="KW-1133">Transmembrane helix</keyword>
<evidence type="ECO:0000256" key="3">
    <source>
        <dbReference type="ARBA" id="ARBA00022989"/>
    </source>
</evidence>
<proteinExistence type="predicted"/>
<organism evidence="7 8">
    <name type="scientific">Candidatus Vagococcus giribetii</name>
    <dbReference type="NCBI Taxonomy" id="2230876"/>
    <lineage>
        <taxon>Bacteria</taxon>
        <taxon>Bacillati</taxon>
        <taxon>Bacillota</taxon>
        <taxon>Bacilli</taxon>
        <taxon>Lactobacillales</taxon>
        <taxon>Enterococcaceae</taxon>
        <taxon>Vagococcus</taxon>
    </lineage>
</organism>
<dbReference type="Proteomes" id="UP000664857">
    <property type="component" value="Unassembled WGS sequence"/>
</dbReference>
<sequence>MNKKRIEQLILRLLSGSIDVIVIMVPLFFVSLYVFHFSVKISELYAQFGFLIYNLLLIDWLKGQTLGKKVARLYVEFEEGDKSPLIKKGIREVTKLLYFLPIAGPVFCVISIVIYLFKGKFLHDIAGKSDVILEKDLIEEGH</sequence>
<dbReference type="Pfam" id="PF06271">
    <property type="entry name" value="RDD"/>
    <property type="match status" value="1"/>
</dbReference>
<evidence type="ECO:0000256" key="5">
    <source>
        <dbReference type="SAM" id="Phobius"/>
    </source>
</evidence>
<protein>
    <submittedName>
        <fullName evidence="7">RDD family protein</fullName>
    </submittedName>
</protein>
<comment type="caution">
    <text evidence="7">The sequence shown here is derived from an EMBL/GenBank/DDBJ whole genome shotgun (WGS) entry which is preliminary data.</text>
</comment>
<gene>
    <name evidence="7" type="ORF">DOK76_00520</name>
</gene>
<keyword evidence="2 5" id="KW-0812">Transmembrane</keyword>
<dbReference type="InterPro" id="IPR010432">
    <property type="entry name" value="RDD"/>
</dbReference>
<evidence type="ECO:0000313" key="8">
    <source>
        <dbReference type="Proteomes" id="UP000664857"/>
    </source>
</evidence>
<keyword evidence="8" id="KW-1185">Reference proteome</keyword>
<dbReference type="EMBL" id="JAFLVX010000002">
    <property type="protein sequence ID" value="MBO0475529.1"/>
    <property type="molecule type" value="Genomic_DNA"/>
</dbReference>
<feature type="domain" description="RDD" evidence="6">
    <location>
        <begin position="11"/>
        <end position="127"/>
    </location>
</feature>
<feature type="transmembrane region" description="Helical" evidence="5">
    <location>
        <begin position="20"/>
        <end position="38"/>
    </location>
</feature>
<evidence type="ECO:0000256" key="1">
    <source>
        <dbReference type="ARBA" id="ARBA00004141"/>
    </source>
</evidence>
<evidence type="ECO:0000256" key="4">
    <source>
        <dbReference type="ARBA" id="ARBA00023136"/>
    </source>
</evidence>
<dbReference type="RefSeq" id="WP_206964141.1">
    <property type="nucleotide sequence ID" value="NZ_JAFLVX010000002.1"/>
</dbReference>
<reference evidence="7 8" key="1">
    <citation type="submission" date="2021-03" db="EMBL/GenBank/DDBJ databases">
        <title>Enterococcal diversity collection.</title>
        <authorList>
            <person name="Gilmore M.S."/>
            <person name="Schwartzman J."/>
            <person name="Van Tyne D."/>
            <person name="Martin M."/>
            <person name="Earl A.M."/>
            <person name="Manson A.L."/>
            <person name="Straub T."/>
            <person name="Salamzade R."/>
            <person name="Saavedra J."/>
            <person name="Lebreton F."/>
            <person name="Prichula J."/>
            <person name="Schaufler K."/>
            <person name="Gaca A."/>
            <person name="Sgardioli B."/>
            <person name="Wagenaar J."/>
            <person name="Strong T."/>
        </authorList>
    </citation>
    <scope>NUCLEOTIDE SEQUENCE [LARGE SCALE GENOMIC DNA]</scope>
    <source>
        <strain evidence="7 8">DIV0080</strain>
    </source>
</reference>
<comment type="subcellular location">
    <subcellularLocation>
        <location evidence="1">Membrane</location>
        <topology evidence="1">Multi-pass membrane protein</topology>
    </subcellularLocation>
</comment>
<name>A0ABS3HP61_9ENTE</name>
<feature type="transmembrane region" description="Helical" evidence="5">
    <location>
        <begin position="44"/>
        <end position="61"/>
    </location>
</feature>
<evidence type="ECO:0000256" key="2">
    <source>
        <dbReference type="ARBA" id="ARBA00022692"/>
    </source>
</evidence>
<evidence type="ECO:0000313" key="7">
    <source>
        <dbReference type="EMBL" id="MBO0475529.1"/>
    </source>
</evidence>
<feature type="transmembrane region" description="Helical" evidence="5">
    <location>
        <begin position="96"/>
        <end position="117"/>
    </location>
</feature>
<keyword evidence="4 5" id="KW-0472">Membrane</keyword>
<evidence type="ECO:0000259" key="6">
    <source>
        <dbReference type="Pfam" id="PF06271"/>
    </source>
</evidence>